<feature type="region of interest" description="Disordered" evidence="6">
    <location>
        <begin position="811"/>
        <end position="836"/>
    </location>
</feature>
<dbReference type="Pfam" id="PF16746">
    <property type="entry name" value="BAR_3"/>
    <property type="match status" value="1"/>
</dbReference>
<dbReference type="Gene3D" id="2.30.29.30">
    <property type="entry name" value="Pleckstrin-homology domain (PH domain)/Phosphotyrosine-binding domain (PTB)"/>
    <property type="match status" value="1"/>
</dbReference>
<comment type="caution">
    <text evidence="9">The sequence shown here is derived from an EMBL/GenBank/DDBJ whole genome shotgun (WGS) entry which is preliminary data.</text>
</comment>
<evidence type="ECO:0000256" key="5">
    <source>
        <dbReference type="PROSITE-ProRule" id="PRU00288"/>
    </source>
</evidence>
<dbReference type="GO" id="GO:0008270">
    <property type="term" value="F:zinc ion binding"/>
    <property type="evidence" value="ECO:0007669"/>
    <property type="project" value="UniProtKB-KW"/>
</dbReference>
<evidence type="ECO:0000313" key="10">
    <source>
        <dbReference type="Proteomes" id="UP000242180"/>
    </source>
</evidence>
<evidence type="ECO:0000313" key="9">
    <source>
        <dbReference type="EMBL" id="ORZ03854.1"/>
    </source>
</evidence>
<dbReference type="Pfam" id="PF01412">
    <property type="entry name" value="ArfGap"/>
    <property type="match status" value="1"/>
</dbReference>
<gene>
    <name evidence="9" type="ORF">BCR43DRAFT_65382</name>
</gene>
<dbReference type="FunFam" id="2.30.29.30:FF:000252">
    <property type="entry name" value="ARF GTPase activator (Csx2)"/>
    <property type="match status" value="1"/>
</dbReference>
<dbReference type="EMBL" id="MCGN01000001">
    <property type="protein sequence ID" value="ORZ03854.1"/>
    <property type="molecule type" value="Genomic_DNA"/>
</dbReference>
<dbReference type="InterPro" id="IPR004148">
    <property type="entry name" value="BAR_dom"/>
</dbReference>
<dbReference type="PRINTS" id="PR00405">
    <property type="entry name" value="REVINTRACTNG"/>
</dbReference>
<evidence type="ECO:0000256" key="2">
    <source>
        <dbReference type="ARBA" id="ARBA00022723"/>
    </source>
</evidence>
<keyword evidence="1" id="KW-0343">GTPase activation</keyword>
<dbReference type="Proteomes" id="UP000242180">
    <property type="component" value="Unassembled WGS sequence"/>
</dbReference>
<dbReference type="GO" id="GO:0005096">
    <property type="term" value="F:GTPase activator activity"/>
    <property type="evidence" value="ECO:0007669"/>
    <property type="project" value="UniProtKB-KW"/>
</dbReference>
<feature type="region of interest" description="Disordered" evidence="6">
    <location>
        <begin position="1"/>
        <end position="52"/>
    </location>
</feature>
<dbReference type="FunFam" id="1.10.220.150:FF:000009">
    <property type="entry name" value="stromal membrane-associated protein 1 isoform X1"/>
    <property type="match status" value="1"/>
</dbReference>
<dbReference type="InterPro" id="IPR001164">
    <property type="entry name" value="ArfGAP_dom"/>
</dbReference>
<sequence length="836" mass="93051">MTDAHPSHPTLDNNDTSPPPSLTDTAAVQAESAHVDPNTVGRSSHVDGEMEDGPLFRATVTELESRTSALKANVKKILKAASQSLDAKRKALEADEAFVEALRQVPATDPLLSHYLNDTWPRMYEERERLGHSMQSLLLDPLQQLYEKDIKVAETKRRHFEDVSNEYYAQLAKFLSIKADAVSKQKESEAKHLAKRRQFDLTRFDYHAFLTDLNGGKKHQEIMYHLLSYQQKEFAFYQSIASEIAPYKQGLDTLANLMADLSREQNMVHKERFEKRRQLASRYEQPDDSPTSLPDPNILHTDNDEAIQSPALPLPSTEADDKFRGIRDLEHQDRDLMFESGRKKEGFLFATAKPLKNNAFDKASGAIWHKYWCVLSGGQLHEYSHWKSQLQTHMDPINLRFATAREARSSERRFCFEVITPQFRRVYQATSQEEMQSWVITINNAIESLLNGMGSSVGLRTSLDEPTQDPLAVPKRKGHNRSLSGALRSGLAAGSTAAKEKYLKKRQSHVDSDALSAVSSSADSSRFRWSSLSFSKGGAPSVSSSTPYPVQLPTMEANTKLLSQLRQDPSNSVCADCGAANPDWCSLNLGILLCIECSGIHRSLGTHVSKVRSLTLDSTSYTPDIIALLRSIGNARSNAVWLTDEAMPKPDDSREVKRQHIQNKYVSKAYIQASDQPASTLLFDAIDADDIIGALHATVLGADLNAPREHLAHPIPLLSDSDDDEYNIPPPPEDLCVRYPLHFSLLHGRATVDREDRERVFPMAEFLLQNGADAATVDAASGYTVAELVGLGHAVEDEAIEYLNAKSTARGQGPITRFSLPPPTRPSAENEDRVVV</sequence>
<organism evidence="9 10">
    <name type="scientific">Syncephalastrum racemosum</name>
    <name type="common">Filamentous fungus</name>
    <dbReference type="NCBI Taxonomy" id="13706"/>
    <lineage>
        <taxon>Eukaryota</taxon>
        <taxon>Fungi</taxon>
        <taxon>Fungi incertae sedis</taxon>
        <taxon>Mucoromycota</taxon>
        <taxon>Mucoromycotina</taxon>
        <taxon>Mucoromycetes</taxon>
        <taxon>Mucorales</taxon>
        <taxon>Syncephalastraceae</taxon>
        <taxon>Syncephalastrum</taxon>
    </lineage>
</organism>
<dbReference type="GO" id="GO:0005737">
    <property type="term" value="C:cytoplasm"/>
    <property type="evidence" value="ECO:0007669"/>
    <property type="project" value="InterPro"/>
</dbReference>
<dbReference type="SUPFAM" id="SSF50729">
    <property type="entry name" value="PH domain-like"/>
    <property type="match status" value="1"/>
</dbReference>
<keyword evidence="3 5" id="KW-0863">Zinc-finger</keyword>
<feature type="domain" description="Arf-GAP" evidence="8">
    <location>
        <begin position="559"/>
        <end position="678"/>
    </location>
</feature>
<dbReference type="InterPro" id="IPR001849">
    <property type="entry name" value="PH_domain"/>
</dbReference>
<dbReference type="PROSITE" id="PS50003">
    <property type="entry name" value="PH_DOMAIN"/>
    <property type="match status" value="1"/>
</dbReference>
<evidence type="ECO:0000259" key="8">
    <source>
        <dbReference type="PROSITE" id="PS50115"/>
    </source>
</evidence>
<dbReference type="InterPro" id="IPR037278">
    <property type="entry name" value="ARFGAP/RecO"/>
</dbReference>
<dbReference type="AlphaFoldDB" id="A0A1X2HWK9"/>
<dbReference type="InParanoid" id="A0A1X2HWK9"/>
<dbReference type="OrthoDB" id="10266696at2759"/>
<dbReference type="OMA" id="ITPNAFP"/>
<dbReference type="PROSITE" id="PS50115">
    <property type="entry name" value="ARFGAP"/>
    <property type="match status" value="1"/>
</dbReference>
<dbReference type="Pfam" id="PF00169">
    <property type="entry name" value="PH"/>
    <property type="match status" value="1"/>
</dbReference>
<feature type="domain" description="PH" evidence="7">
    <location>
        <begin position="341"/>
        <end position="447"/>
    </location>
</feature>
<dbReference type="Gene3D" id="1.10.220.150">
    <property type="entry name" value="Arf GTPase activating protein"/>
    <property type="match status" value="1"/>
</dbReference>
<dbReference type="SUPFAM" id="SSF57863">
    <property type="entry name" value="ArfGap/RecO-like zinc finger"/>
    <property type="match status" value="1"/>
</dbReference>
<dbReference type="CDD" id="cd08204">
    <property type="entry name" value="ArfGap"/>
    <property type="match status" value="1"/>
</dbReference>
<dbReference type="SUPFAM" id="SSF103657">
    <property type="entry name" value="BAR/IMD domain-like"/>
    <property type="match status" value="1"/>
</dbReference>
<dbReference type="FunCoup" id="A0A1X2HWK9">
    <property type="interactions" value="231"/>
</dbReference>
<proteinExistence type="predicted"/>
<reference evidence="9 10" key="1">
    <citation type="submission" date="2016-07" db="EMBL/GenBank/DDBJ databases">
        <title>Pervasive Adenine N6-methylation of Active Genes in Fungi.</title>
        <authorList>
            <consortium name="DOE Joint Genome Institute"/>
            <person name="Mondo S.J."/>
            <person name="Dannebaum R.O."/>
            <person name="Kuo R.C."/>
            <person name="Labutti K."/>
            <person name="Haridas S."/>
            <person name="Kuo A."/>
            <person name="Salamov A."/>
            <person name="Ahrendt S.R."/>
            <person name="Lipzen A."/>
            <person name="Sullivan W."/>
            <person name="Andreopoulos W.B."/>
            <person name="Clum A."/>
            <person name="Lindquist E."/>
            <person name="Daum C."/>
            <person name="Ramamoorthy G.K."/>
            <person name="Gryganskyi A."/>
            <person name="Culley D."/>
            <person name="Magnuson J.K."/>
            <person name="James T.Y."/>
            <person name="O'Malley M.A."/>
            <person name="Stajich J.E."/>
            <person name="Spatafora J.W."/>
            <person name="Visel A."/>
            <person name="Grigoriev I.V."/>
        </authorList>
    </citation>
    <scope>NUCLEOTIDE SEQUENCE [LARGE SCALE GENOMIC DNA]</scope>
    <source>
        <strain evidence="9 10">NRRL 2496</strain>
    </source>
</reference>
<keyword evidence="4" id="KW-0862">Zinc</keyword>
<dbReference type="InterPro" id="IPR027267">
    <property type="entry name" value="AH/BAR_dom_sf"/>
</dbReference>
<dbReference type="InterPro" id="IPR038508">
    <property type="entry name" value="ArfGAP_dom_sf"/>
</dbReference>
<dbReference type="SMART" id="SM00105">
    <property type="entry name" value="ArfGap"/>
    <property type="match status" value="1"/>
</dbReference>
<evidence type="ECO:0000256" key="3">
    <source>
        <dbReference type="ARBA" id="ARBA00022771"/>
    </source>
</evidence>
<evidence type="ECO:0000256" key="6">
    <source>
        <dbReference type="SAM" id="MobiDB-lite"/>
    </source>
</evidence>
<dbReference type="PANTHER" id="PTHR23180">
    <property type="entry name" value="CENTAURIN/ARF"/>
    <property type="match status" value="1"/>
</dbReference>
<dbReference type="InterPro" id="IPR011993">
    <property type="entry name" value="PH-like_dom_sf"/>
</dbReference>
<evidence type="ECO:0000259" key="7">
    <source>
        <dbReference type="PROSITE" id="PS50003"/>
    </source>
</evidence>
<feature type="region of interest" description="Disordered" evidence="6">
    <location>
        <begin position="460"/>
        <end position="489"/>
    </location>
</feature>
<keyword evidence="2" id="KW-0479">Metal-binding</keyword>
<dbReference type="STRING" id="13706.A0A1X2HWK9"/>
<keyword evidence="10" id="KW-1185">Reference proteome</keyword>
<protein>
    <submittedName>
        <fullName evidence="9">Uncharacterized protein</fullName>
    </submittedName>
</protein>
<dbReference type="Gene3D" id="1.20.1270.60">
    <property type="entry name" value="Arfaptin homology (AH) domain/BAR domain"/>
    <property type="match status" value="1"/>
</dbReference>
<evidence type="ECO:0000256" key="1">
    <source>
        <dbReference type="ARBA" id="ARBA00022468"/>
    </source>
</evidence>
<dbReference type="InterPro" id="IPR045258">
    <property type="entry name" value="ACAP1/2/3-like"/>
</dbReference>
<feature type="region of interest" description="Disordered" evidence="6">
    <location>
        <begin position="279"/>
        <end position="302"/>
    </location>
</feature>
<name>A0A1X2HWK9_SYNRA</name>
<evidence type="ECO:0000256" key="4">
    <source>
        <dbReference type="ARBA" id="ARBA00022833"/>
    </source>
</evidence>
<dbReference type="PANTHER" id="PTHR23180:SF160">
    <property type="entry name" value="ADP-RIBOSYLATION FACTOR GTPASE-ACTIVATING PROTEIN EFFECTOR PROTEIN 1"/>
    <property type="match status" value="1"/>
</dbReference>
<feature type="compositionally biased region" description="Polar residues" evidence="6">
    <location>
        <begin position="10"/>
        <end position="26"/>
    </location>
</feature>
<accession>A0A1X2HWK9</accession>
<dbReference type="SMART" id="SM00233">
    <property type="entry name" value="PH"/>
    <property type="match status" value="1"/>
</dbReference>